<organism evidence="9 10">
    <name type="scientific">Bos mutus</name>
    <name type="common">wild yak</name>
    <dbReference type="NCBI Taxonomy" id="72004"/>
    <lineage>
        <taxon>Eukaryota</taxon>
        <taxon>Metazoa</taxon>
        <taxon>Chordata</taxon>
        <taxon>Craniata</taxon>
        <taxon>Vertebrata</taxon>
        <taxon>Euteleostomi</taxon>
        <taxon>Mammalia</taxon>
        <taxon>Eutheria</taxon>
        <taxon>Laurasiatheria</taxon>
        <taxon>Artiodactyla</taxon>
        <taxon>Ruminantia</taxon>
        <taxon>Pecora</taxon>
        <taxon>Bovidae</taxon>
        <taxon>Bovinae</taxon>
        <taxon>Bos</taxon>
    </lineage>
</organism>
<evidence type="ECO:0000256" key="5">
    <source>
        <dbReference type="ARBA" id="ARBA00093558"/>
    </source>
</evidence>
<evidence type="ECO:0000313" key="9">
    <source>
        <dbReference type="EMBL" id="MXQ94646.1"/>
    </source>
</evidence>
<evidence type="ECO:0000256" key="2">
    <source>
        <dbReference type="ARBA" id="ARBA00022753"/>
    </source>
</evidence>
<evidence type="ECO:0000256" key="6">
    <source>
        <dbReference type="RuleBase" id="RU369066"/>
    </source>
</evidence>
<evidence type="ECO:0000256" key="1">
    <source>
        <dbReference type="ARBA" id="ARBA00004177"/>
    </source>
</evidence>
<evidence type="ECO:0000313" key="10">
    <source>
        <dbReference type="Proteomes" id="UP000322234"/>
    </source>
</evidence>
<comment type="caution">
    <text evidence="9">The sequence shown here is derived from an EMBL/GenBank/DDBJ whole genome shotgun (WGS) entry which is preliminary data.</text>
</comment>
<comment type="similarity">
    <text evidence="3 6">Belongs to the OCIAD1 family.</text>
</comment>
<comment type="function">
    <text evidence="6">Maintains stem cell potency. Increases STAT3 phosphorylation and controls ERK phosphorylation. May act as a scaffold, increasing STAT3 recruitment onto endosomes.</text>
</comment>
<reference evidence="9" key="1">
    <citation type="submission" date="2019-10" db="EMBL/GenBank/DDBJ databases">
        <title>The sequence and de novo assembly of the wild yak genome.</title>
        <authorList>
            <person name="Liu Y."/>
        </authorList>
    </citation>
    <scope>NUCLEOTIDE SEQUENCE [LARGE SCALE GENOMIC DNA]</scope>
    <source>
        <strain evidence="9">WY2019</strain>
    </source>
</reference>
<keyword evidence="2 6" id="KW-0967">Endosome</keyword>
<comment type="subunit">
    <text evidence="5">Interacts with OCIAD2. Interacts with STAT3.</text>
</comment>
<keyword evidence="10" id="KW-1185">Reference proteome</keyword>
<dbReference type="EMBL" id="VBQZ03000119">
    <property type="protein sequence ID" value="MXQ94646.1"/>
    <property type="molecule type" value="Genomic_DNA"/>
</dbReference>
<proteinExistence type="inferred from homology"/>
<sequence length="434" mass="48533">MSEMDIKGNVQKSPTGARRCCELFPPLPRPAYPLVFLIGEKHYNRNSSSHTPLASAAAAQSYPRLHPAPFPGWFRDTAKTTLDIHITVILLPNTIFHFALMFGSNWSIRYSPDSFITLAYITEKGLRRAGSKKEREWWYHDLRHHCFRVAVILSLYLGDFLAVVSLTAPHPQPRCSPARLPPSPPPSTTLDSPPGLLSLVDRARRATARRRRREDLVNRSKIAVPLAATSMLITQGLISKGILSSHPKYGSIPKLIFACIMGYFAGKLSYVKTCQEKFKNLENSPLGEALRSGQARRSSPTGHYSQRSKYDSNVSGHSSFGTSPAADNLEKEMLPHYEPIPFSASLNESTPTGITDHIAQGPDPNTEESPKRKNITYEELRNKNRESYEVTLTHKTDPSVRPMQERMPKKEGKQAVPKTEAKMLFCTLTLEALV</sequence>
<dbReference type="InterPro" id="IPR040187">
    <property type="entry name" value="OCAD1/2"/>
</dbReference>
<evidence type="ECO:0000256" key="4">
    <source>
        <dbReference type="ARBA" id="ARBA00040877"/>
    </source>
</evidence>
<feature type="compositionally biased region" description="Polar residues" evidence="7">
    <location>
        <begin position="295"/>
        <end position="322"/>
    </location>
</feature>
<dbReference type="Pfam" id="PF07051">
    <property type="entry name" value="OCIA"/>
    <property type="match status" value="1"/>
</dbReference>
<dbReference type="PANTHER" id="PTHR13336:SF4">
    <property type="entry name" value="OCIA DOMAIN-CONTAINING PROTEIN 1"/>
    <property type="match status" value="1"/>
</dbReference>
<dbReference type="AlphaFoldDB" id="A0A6B0S3W0"/>
<comment type="domain">
    <text evidence="6">The OCIA domain is necessary and sufficient for endosomal localization.</text>
</comment>
<comment type="subcellular location">
    <subcellularLocation>
        <location evidence="1 6">Endosome</location>
    </subcellularLocation>
</comment>
<feature type="region of interest" description="Disordered" evidence="7">
    <location>
        <begin position="289"/>
        <end position="326"/>
    </location>
</feature>
<feature type="compositionally biased region" description="Pro residues" evidence="7">
    <location>
        <begin position="170"/>
        <end position="187"/>
    </location>
</feature>
<feature type="domain" description="OCIA" evidence="8">
    <location>
        <begin position="223"/>
        <end position="285"/>
    </location>
</feature>
<accession>A0A6B0S3W0</accession>
<gene>
    <name evidence="9" type="ORF">E5288_WYG014795</name>
</gene>
<dbReference type="PANTHER" id="PTHR13336">
    <property type="entry name" value="OVARIAN CARCINOMA IMMUNOREACTIVE ANTIGEN"/>
    <property type="match status" value="1"/>
</dbReference>
<name>A0A6B0S3W0_9CETA</name>
<evidence type="ECO:0000256" key="3">
    <source>
        <dbReference type="ARBA" id="ARBA00037952"/>
    </source>
</evidence>
<protein>
    <recommendedName>
        <fullName evidence="4 6">OCIA domain-containing protein 1</fullName>
    </recommendedName>
</protein>
<evidence type="ECO:0000259" key="8">
    <source>
        <dbReference type="Pfam" id="PF07051"/>
    </source>
</evidence>
<dbReference type="InterPro" id="IPR009764">
    <property type="entry name" value="OCIA_dom"/>
</dbReference>
<dbReference type="GO" id="GO:0005768">
    <property type="term" value="C:endosome"/>
    <property type="evidence" value="ECO:0007669"/>
    <property type="project" value="UniProtKB-SubCell"/>
</dbReference>
<feature type="region of interest" description="Disordered" evidence="7">
    <location>
        <begin position="170"/>
        <end position="195"/>
    </location>
</feature>
<dbReference type="GO" id="GO:2000736">
    <property type="term" value="P:regulation of stem cell differentiation"/>
    <property type="evidence" value="ECO:0007669"/>
    <property type="project" value="UniProtKB-UniRule"/>
</dbReference>
<evidence type="ECO:0000256" key="7">
    <source>
        <dbReference type="SAM" id="MobiDB-lite"/>
    </source>
</evidence>
<feature type="region of interest" description="Disordered" evidence="7">
    <location>
        <begin position="348"/>
        <end position="371"/>
    </location>
</feature>
<dbReference type="Proteomes" id="UP000322234">
    <property type="component" value="Unassembled WGS sequence"/>
</dbReference>